<dbReference type="eggNOG" id="COG3764">
    <property type="taxonomic scope" value="Bacteria"/>
</dbReference>
<dbReference type="InterPro" id="IPR023365">
    <property type="entry name" value="Sortase_dom-sf"/>
</dbReference>
<evidence type="ECO:0000256" key="4">
    <source>
        <dbReference type="SAM" id="Phobius"/>
    </source>
</evidence>
<dbReference type="InterPro" id="IPR005754">
    <property type="entry name" value="Sortase"/>
</dbReference>
<name>E0E491_9FIRM</name>
<evidence type="ECO:0000313" key="5">
    <source>
        <dbReference type="EMBL" id="EFM64306.1"/>
    </source>
</evidence>
<dbReference type="OrthoDB" id="1648028at2"/>
<dbReference type="AlphaFoldDB" id="E0E491"/>
<evidence type="ECO:0000256" key="1">
    <source>
        <dbReference type="ARBA" id="ARBA00022801"/>
    </source>
</evidence>
<dbReference type="SUPFAM" id="SSF63817">
    <property type="entry name" value="Sortase"/>
    <property type="match status" value="1"/>
</dbReference>
<dbReference type="CDD" id="cd05827">
    <property type="entry name" value="Sortase_C"/>
    <property type="match status" value="1"/>
</dbReference>
<evidence type="ECO:0000313" key="6">
    <source>
        <dbReference type="Proteomes" id="UP000003244"/>
    </source>
</evidence>
<sequence length="234" mass="26494">MRSKKRKNQTKKRGKLFIYIGIILVLFSVSFLLYQKYKLHSMKDKATSLESLLVKNQAKNNKAKSDKQSGREKTGSETIDETSIQGEVGEIYSSAIGVIRIDKIGVVLPIVEDTKIKSLKDGAGVLEGTDLPSSNENTVTVLAGHRGGRNEEQTFLKIDKLKDGDEIKITTKEEVLHYKVVGREIIEPTDWSKFTRQEGKTRLILMTCHPYPQNYQRLLVKAELIKDVENIEEN</sequence>
<dbReference type="NCBIfam" id="TIGR01076">
    <property type="entry name" value="sortase_fam"/>
    <property type="match status" value="1"/>
</dbReference>
<feature type="active site" description="Acyl-thioester intermediate" evidence="2">
    <location>
        <position position="208"/>
    </location>
</feature>
<keyword evidence="4" id="KW-0472">Membrane</keyword>
<evidence type="ECO:0000256" key="3">
    <source>
        <dbReference type="SAM" id="MobiDB-lite"/>
    </source>
</evidence>
<feature type="transmembrane region" description="Helical" evidence="4">
    <location>
        <begin position="16"/>
        <end position="34"/>
    </location>
</feature>
<feature type="active site" description="Proton donor/acceptor" evidence="2">
    <location>
        <position position="145"/>
    </location>
</feature>
<gene>
    <name evidence="5" type="ORF">HMPREF0634_0136</name>
</gene>
<keyword evidence="4" id="KW-0812">Transmembrane</keyword>
<dbReference type="Pfam" id="PF04203">
    <property type="entry name" value="Sortase"/>
    <property type="match status" value="1"/>
</dbReference>
<dbReference type="STRING" id="596315.HMPREF0634_0136"/>
<dbReference type="EMBL" id="ADGQ01000062">
    <property type="protein sequence ID" value="EFM64306.1"/>
    <property type="molecule type" value="Genomic_DNA"/>
</dbReference>
<keyword evidence="6" id="KW-1185">Reference proteome</keyword>
<proteinExistence type="predicted"/>
<comment type="caution">
    <text evidence="5">The sequence shown here is derived from an EMBL/GenBank/DDBJ whole genome shotgun (WGS) entry which is preliminary data.</text>
</comment>
<protein>
    <submittedName>
        <fullName evidence="5">Sortase family protein</fullName>
    </submittedName>
</protein>
<keyword evidence="4" id="KW-1133">Transmembrane helix</keyword>
<evidence type="ECO:0000256" key="2">
    <source>
        <dbReference type="PIRSR" id="PIRSR605754-1"/>
    </source>
</evidence>
<dbReference type="InterPro" id="IPR042002">
    <property type="entry name" value="Sortase_C"/>
</dbReference>
<accession>E0E491</accession>
<dbReference type="GO" id="GO:0016787">
    <property type="term" value="F:hydrolase activity"/>
    <property type="evidence" value="ECO:0007669"/>
    <property type="project" value="UniProtKB-KW"/>
</dbReference>
<feature type="region of interest" description="Disordered" evidence="3">
    <location>
        <begin position="60"/>
        <end position="79"/>
    </location>
</feature>
<feature type="compositionally biased region" description="Basic and acidic residues" evidence="3">
    <location>
        <begin position="63"/>
        <end position="75"/>
    </location>
</feature>
<organism evidence="5 6">
    <name type="scientific">Peptostreptococcus stomatis DSM 17678</name>
    <dbReference type="NCBI Taxonomy" id="596315"/>
    <lineage>
        <taxon>Bacteria</taxon>
        <taxon>Bacillati</taxon>
        <taxon>Bacillota</taxon>
        <taxon>Clostridia</taxon>
        <taxon>Peptostreptococcales</taxon>
        <taxon>Peptostreptococcaceae</taxon>
        <taxon>Peptostreptococcus</taxon>
    </lineage>
</organism>
<dbReference type="Gene3D" id="2.40.260.10">
    <property type="entry name" value="Sortase"/>
    <property type="match status" value="1"/>
</dbReference>
<keyword evidence="1" id="KW-0378">Hydrolase</keyword>
<dbReference type="Proteomes" id="UP000003244">
    <property type="component" value="Unassembled WGS sequence"/>
</dbReference>
<reference evidence="5 6" key="1">
    <citation type="submission" date="2010-08" db="EMBL/GenBank/DDBJ databases">
        <authorList>
            <person name="Harkins D.M."/>
            <person name="Madupu R."/>
            <person name="Durkin A.S."/>
            <person name="Torralba M."/>
            <person name="Methe B."/>
            <person name="Sutton G.G."/>
            <person name="Nelson K.E."/>
        </authorList>
    </citation>
    <scope>NUCLEOTIDE SEQUENCE [LARGE SCALE GENOMIC DNA]</scope>
    <source>
        <strain evidence="5 6">DSM 17678</strain>
    </source>
</reference>